<evidence type="ECO:0000256" key="6">
    <source>
        <dbReference type="PROSITE-ProRule" id="PRU00284"/>
    </source>
</evidence>
<evidence type="ECO:0000256" key="1">
    <source>
        <dbReference type="ARBA" id="ARBA00004236"/>
    </source>
</evidence>
<organism evidence="11 12">
    <name type="scientific">Paenibacillus yonginensis</name>
    <dbReference type="NCBI Taxonomy" id="1462996"/>
    <lineage>
        <taxon>Bacteria</taxon>
        <taxon>Bacillati</taxon>
        <taxon>Bacillota</taxon>
        <taxon>Bacilli</taxon>
        <taxon>Bacillales</taxon>
        <taxon>Paenibacillaceae</taxon>
        <taxon>Paenibacillus</taxon>
    </lineage>
</organism>
<keyword evidence="8" id="KW-0812">Transmembrane</keyword>
<dbReference type="Gene3D" id="1.10.287.950">
    <property type="entry name" value="Methyl-accepting chemotaxis protein"/>
    <property type="match status" value="1"/>
</dbReference>
<keyword evidence="8" id="KW-1133">Transmembrane helix</keyword>
<dbReference type="InterPro" id="IPR004089">
    <property type="entry name" value="MCPsignal_dom"/>
</dbReference>
<keyword evidence="7" id="KW-0175">Coiled coil</keyword>
<dbReference type="GO" id="GO:0007165">
    <property type="term" value="P:signal transduction"/>
    <property type="evidence" value="ECO:0007669"/>
    <property type="project" value="UniProtKB-KW"/>
</dbReference>
<evidence type="ECO:0000259" key="10">
    <source>
        <dbReference type="PROSITE" id="PS50885"/>
    </source>
</evidence>
<dbReference type="Pfam" id="PF00015">
    <property type="entry name" value="MCPsignal"/>
    <property type="match status" value="1"/>
</dbReference>
<dbReference type="CDD" id="cd11386">
    <property type="entry name" value="MCP_signal"/>
    <property type="match status" value="1"/>
</dbReference>
<gene>
    <name evidence="11" type="ORF">AWM70_03800</name>
</gene>
<evidence type="ECO:0008006" key="13">
    <source>
        <dbReference type="Google" id="ProtNLM"/>
    </source>
</evidence>
<dbReference type="PROSITE" id="PS50885">
    <property type="entry name" value="HAMP"/>
    <property type="match status" value="1"/>
</dbReference>
<dbReference type="Gene3D" id="6.10.340.10">
    <property type="match status" value="1"/>
</dbReference>
<dbReference type="CDD" id="cd06225">
    <property type="entry name" value="HAMP"/>
    <property type="match status" value="1"/>
</dbReference>
<dbReference type="SMART" id="SM00283">
    <property type="entry name" value="MA"/>
    <property type="match status" value="1"/>
</dbReference>
<dbReference type="InterPro" id="IPR024478">
    <property type="entry name" value="HlyB_4HB_MCP"/>
</dbReference>
<name>A0A1B1MX95_9BACL</name>
<comment type="similarity">
    <text evidence="5">Belongs to the methyl-accepting chemotaxis (MCP) protein family.</text>
</comment>
<sequence>MKVKKINEMKANFNVAINDILGLVLTDDENQNHDLNKNYEDMMKANQTLLEEYKTLIDDKAEQSQYESLVDQFQRLIKDSDQMVALGLSNKNEEAYQTYVNQIVPNKTAVERSIDVLTQNTDQDSKKRYDENESAGKTAKIVSLGLLALAVLLLSTIAYLLVRLITHPLINLQKMMEKAAGGDLTVKGTYLYKDEPGRLTLSFNQMVDSLRSLVIQVNEKSSMLAASSEQLTAVSEQTASSTEHISRQIQVISEGTDSQARGSAEVSRTMQEMVKGISRIAESTGELVETSKQSEHNAVTGHEFVAKAARQMEQIHQSVVQLAQAVEELNRKSENIGEITNTINDIATQTSLLSLNAAIEAARAGEEGRGFAVVAAEVKKLAEQTGQSAGNVSALIGEIQNDTSQLFRTMESSKQYAQSGQAAMADVGHNFDNILQNIRELAAQLQDVSAVTEQMSASSEEVLASAETSADIADNAKELTQSVAAAAQEQLASVEEVSGSASHLSGLAQELQTSIERFKV</sequence>
<dbReference type="Proteomes" id="UP000092573">
    <property type="component" value="Chromosome"/>
</dbReference>
<comment type="subcellular location">
    <subcellularLocation>
        <location evidence="1">Cell membrane</location>
    </subcellularLocation>
</comment>
<evidence type="ECO:0000313" key="12">
    <source>
        <dbReference type="Proteomes" id="UP000092573"/>
    </source>
</evidence>
<feature type="coiled-coil region" evidence="7">
    <location>
        <begin position="312"/>
        <end position="342"/>
    </location>
</feature>
<dbReference type="GO" id="GO:0006935">
    <property type="term" value="P:chemotaxis"/>
    <property type="evidence" value="ECO:0007669"/>
    <property type="project" value="InterPro"/>
</dbReference>
<dbReference type="PANTHER" id="PTHR32089">
    <property type="entry name" value="METHYL-ACCEPTING CHEMOTAXIS PROTEIN MCPB"/>
    <property type="match status" value="1"/>
</dbReference>
<feature type="domain" description="HAMP" evidence="10">
    <location>
        <begin position="163"/>
        <end position="215"/>
    </location>
</feature>
<dbReference type="GO" id="GO:0005886">
    <property type="term" value="C:plasma membrane"/>
    <property type="evidence" value="ECO:0007669"/>
    <property type="project" value="UniProtKB-SubCell"/>
</dbReference>
<evidence type="ECO:0000259" key="9">
    <source>
        <dbReference type="PROSITE" id="PS50111"/>
    </source>
</evidence>
<dbReference type="InterPro" id="IPR004090">
    <property type="entry name" value="Chemotax_Me-accpt_rcpt"/>
</dbReference>
<dbReference type="Pfam" id="PF00672">
    <property type="entry name" value="HAMP"/>
    <property type="match status" value="1"/>
</dbReference>
<dbReference type="Pfam" id="PF12729">
    <property type="entry name" value="4HB_MCP_1"/>
    <property type="match status" value="1"/>
</dbReference>
<dbReference type="KEGG" id="pyg:AWM70_03800"/>
<evidence type="ECO:0000256" key="5">
    <source>
        <dbReference type="ARBA" id="ARBA00029447"/>
    </source>
</evidence>
<feature type="domain" description="Methyl-accepting transducer" evidence="9">
    <location>
        <begin position="234"/>
        <end position="470"/>
    </location>
</feature>
<evidence type="ECO:0000313" key="11">
    <source>
        <dbReference type="EMBL" id="ANS73804.1"/>
    </source>
</evidence>
<dbReference type="SUPFAM" id="SSF58104">
    <property type="entry name" value="Methyl-accepting chemotaxis protein (MCP) signaling domain"/>
    <property type="match status" value="1"/>
</dbReference>
<evidence type="ECO:0000256" key="7">
    <source>
        <dbReference type="SAM" id="Coils"/>
    </source>
</evidence>
<evidence type="ECO:0000256" key="4">
    <source>
        <dbReference type="ARBA" id="ARBA00023224"/>
    </source>
</evidence>
<dbReference type="AlphaFoldDB" id="A0A1B1MX95"/>
<dbReference type="STRING" id="1462996.AWM70_03800"/>
<protein>
    <recommendedName>
        <fullName evidence="13">Chemotaxis protein</fullName>
    </recommendedName>
</protein>
<evidence type="ECO:0000256" key="8">
    <source>
        <dbReference type="SAM" id="Phobius"/>
    </source>
</evidence>
<keyword evidence="4 6" id="KW-0807">Transducer</keyword>
<reference evidence="11 12" key="1">
    <citation type="submission" date="2016-01" db="EMBL/GenBank/DDBJ databases">
        <title>Complete Genome Sequence of Paenibacillus yonginensis DCY84, a novel Plant Growth-Promoting Bacteria with Elicitation of Induced Systemic Resistance.</title>
        <authorList>
            <person name="Kim Y.J."/>
            <person name="Yang D.C."/>
            <person name="Sukweenadhi J."/>
        </authorList>
    </citation>
    <scope>NUCLEOTIDE SEQUENCE [LARGE SCALE GENOMIC DNA]</scope>
    <source>
        <strain evidence="11 12">DCY84</strain>
    </source>
</reference>
<feature type="transmembrane region" description="Helical" evidence="8">
    <location>
        <begin position="141"/>
        <end position="162"/>
    </location>
</feature>
<evidence type="ECO:0000256" key="3">
    <source>
        <dbReference type="ARBA" id="ARBA00023136"/>
    </source>
</evidence>
<dbReference type="EMBL" id="CP014167">
    <property type="protein sequence ID" value="ANS73804.1"/>
    <property type="molecule type" value="Genomic_DNA"/>
</dbReference>
<dbReference type="PANTHER" id="PTHR32089:SF112">
    <property type="entry name" value="LYSOZYME-LIKE PROTEIN-RELATED"/>
    <property type="match status" value="1"/>
</dbReference>
<dbReference type="InterPro" id="IPR003660">
    <property type="entry name" value="HAMP_dom"/>
</dbReference>
<feature type="coiled-coil region" evidence="7">
    <location>
        <begin position="25"/>
        <end position="52"/>
    </location>
</feature>
<accession>A0A1B1MX95</accession>
<dbReference type="PROSITE" id="PS50111">
    <property type="entry name" value="CHEMOTAXIS_TRANSDUC_2"/>
    <property type="match status" value="1"/>
</dbReference>
<keyword evidence="2" id="KW-1003">Cell membrane</keyword>
<keyword evidence="12" id="KW-1185">Reference proteome</keyword>
<dbReference type="PRINTS" id="PR00260">
    <property type="entry name" value="CHEMTRNSDUCR"/>
</dbReference>
<evidence type="ECO:0000256" key="2">
    <source>
        <dbReference type="ARBA" id="ARBA00022475"/>
    </source>
</evidence>
<proteinExistence type="inferred from homology"/>
<keyword evidence="3 8" id="KW-0472">Membrane</keyword>
<dbReference type="GO" id="GO:0004888">
    <property type="term" value="F:transmembrane signaling receptor activity"/>
    <property type="evidence" value="ECO:0007669"/>
    <property type="project" value="InterPro"/>
</dbReference>
<dbReference type="SMART" id="SM00304">
    <property type="entry name" value="HAMP"/>
    <property type="match status" value="1"/>
</dbReference>